<reference evidence="2" key="1">
    <citation type="submission" date="2016-06" db="EMBL/GenBank/DDBJ databases">
        <title>Parallel loss of symbiosis genes in relatives of nitrogen-fixing non-legume Parasponia.</title>
        <authorList>
            <person name="Van Velzen R."/>
            <person name="Holmer R."/>
            <person name="Bu F."/>
            <person name="Rutten L."/>
            <person name="Van Zeijl A."/>
            <person name="Liu W."/>
            <person name="Santuari L."/>
            <person name="Cao Q."/>
            <person name="Sharma T."/>
            <person name="Shen D."/>
            <person name="Roswanjaya Y."/>
            <person name="Wardhani T."/>
            <person name="Kalhor M.S."/>
            <person name="Jansen J."/>
            <person name="Van den Hoogen J."/>
            <person name="Gungor B."/>
            <person name="Hartog M."/>
            <person name="Hontelez J."/>
            <person name="Verver J."/>
            <person name="Yang W.-C."/>
            <person name="Schijlen E."/>
            <person name="Repin R."/>
            <person name="Schilthuizen M."/>
            <person name="Schranz E."/>
            <person name="Heidstra R."/>
            <person name="Miyata K."/>
            <person name="Fedorova E."/>
            <person name="Kohlen W."/>
            <person name="Bisseling T."/>
            <person name="Smit S."/>
            <person name="Geurts R."/>
        </authorList>
    </citation>
    <scope>NUCLEOTIDE SEQUENCE [LARGE SCALE GENOMIC DNA]</scope>
    <source>
        <strain evidence="2">cv. WU1-14</strain>
    </source>
</reference>
<sequence length="91" mass="10245">MRLALTSMMMMTIMTRKLTKMMMKITHLHVEHVIGDMNREEVLDDDNYFEGAYISSFPDAASTSHTSEDNQNLLLALADVVSVPHVSNTEA</sequence>
<evidence type="ECO:0000313" key="1">
    <source>
        <dbReference type="EMBL" id="PON31541.1"/>
    </source>
</evidence>
<organism evidence="1 2">
    <name type="scientific">Parasponia andersonii</name>
    <name type="common">Sponia andersonii</name>
    <dbReference type="NCBI Taxonomy" id="3476"/>
    <lineage>
        <taxon>Eukaryota</taxon>
        <taxon>Viridiplantae</taxon>
        <taxon>Streptophyta</taxon>
        <taxon>Embryophyta</taxon>
        <taxon>Tracheophyta</taxon>
        <taxon>Spermatophyta</taxon>
        <taxon>Magnoliopsida</taxon>
        <taxon>eudicotyledons</taxon>
        <taxon>Gunneridae</taxon>
        <taxon>Pentapetalae</taxon>
        <taxon>rosids</taxon>
        <taxon>fabids</taxon>
        <taxon>Rosales</taxon>
        <taxon>Cannabaceae</taxon>
        <taxon>Parasponia</taxon>
    </lineage>
</organism>
<keyword evidence="2" id="KW-1185">Reference proteome</keyword>
<evidence type="ECO:0000313" key="2">
    <source>
        <dbReference type="Proteomes" id="UP000237105"/>
    </source>
</evidence>
<protein>
    <submittedName>
        <fullName evidence="1">Uncharacterized protein</fullName>
    </submittedName>
</protein>
<dbReference type="EMBL" id="JXTB01001002">
    <property type="protein sequence ID" value="PON31541.1"/>
    <property type="molecule type" value="Genomic_DNA"/>
</dbReference>
<name>A0A2P5A4R9_PARAD</name>
<dbReference type="AlphaFoldDB" id="A0A2P5A4R9"/>
<proteinExistence type="predicted"/>
<comment type="caution">
    <text evidence="1">The sequence shown here is derived from an EMBL/GenBank/DDBJ whole genome shotgun (WGS) entry which is preliminary data.</text>
</comment>
<gene>
    <name evidence="1" type="ORF">PanWU01x14_369120</name>
</gene>
<dbReference type="Proteomes" id="UP000237105">
    <property type="component" value="Unassembled WGS sequence"/>
</dbReference>
<accession>A0A2P5A4R9</accession>